<proteinExistence type="predicted"/>
<dbReference type="EMBL" id="AHKC01009502">
    <property type="protein sequence ID" value="EKF32963.1"/>
    <property type="molecule type" value="Genomic_DNA"/>
</dbReference>
<evidence type="ECO:0000256" key="1">
    <source>
        <dbReference type="SAM" id="MobiDB-lite"/>
    </source>
</evidence>
<reference evidence="2 3" key="1">
    <citation type="journal article" date="2012" name="BMC Genomics">
        <title>Comparative genomic analysis of human infective Trypanosoma cruzi lineages with the bat-restricted subspecies T. cruzi marinkellei.</title>
        <authorList>
            <person name="Franzen O."/>
            <person name="Talavera-Lopez C."/>
            <person name="Ochaya S."/>
            <person name="Butler C.E."/>
            <person name="Messenger L.A."/>
            <person name="Lewis M.D."/>
            <person name="Llewellyn M.S."/>
            <person name="Marinkelle C.J."/>
            <person name="Tyler K.M."/>
            <person name="Miles M.A."/>
            <person name="Andersson B."/>
        </authorList>
    </citation>
    <scope>NUCLEOTIDE SEQUENCE [LARGE SCALE GENOMIC DNA]</scope>
    <source>
        <strain evidence="2 3">B7</strain>
    </source>
</reference>
<feature type="region of interest" description="Disordered" evidence="1">
    <location>
        <begin position="35"/>
        <end position="99"/>
    </location>
</feature>
<evidence type="ECO:0000313" key="3">
    <source>
        <dbReference type="Proteomes" id="UP000007350"/>
    </source>
</evidence>
<feature type="compositionally biased region" description="Basic and acidic residues" evidence="1">
    <location>
        <begin position="46"/>
        <end position="57"/>
    </location>
</feature>
<evidence type="ECO:0008006" key="4">
    <source>
        <dbReference type="Google" id="ProtNLM"/>
    </source>
</evidence>
<name>K2MCN8_TRYCR</name>
<keyword evidence="3" id="KW-1185">Reference proteome</keyword>
<evidence type="ECO:0000313" key="2">
    <source>
        <dbReference type="EMBL" id="EKF32963.1"/>
    </source>
</evidence>
<accession>K2MCN8</accession>
<sequence length="435" mass="47464">MSFNYDNVGEHGERLVADGRRHAFEVHSWSQTAVLSSGQLQQKRAKNTESQREEWRLHGQGSPRTPRTPQKKRGVPTPITPRGQRRGSPTSMNRSVSTPRCMSLPSMRCKYCFHPLAPGETAEHDRYCPLKPLACTKIDSKTGTVCGYICRGRNMLLNHEAHCHAKKSRPLTQSKESTEHHVKIVVNDSYIKSGETERLMCSSCGTSLNYPAALARHRMSCPEVEVLCPLMCGKTLRRGEVALHVKHDALEHAPMPVPNLANCAGDDPKVVLALVMNMLLEKTGILGERGLNTQTNNETPSLGYYVSGSHSSTLETGRISESGRASFVPSKSAQTTLSVISSPVISQHQCFCTAPQSAFSSPEKMPIPRLLVPEPTGRGDNCGSSVNKLAGMPTYVQDFSSSANESSTHTPPRIASTNGYIRCLAEAVSGTGEQL</sequence>
<comment type="caution">
    <text evidence="2">The sequence shown here is derived from an EMBL/GenBank/DDBJ whole genome shotgun (WGS) entry which is preliminary data.</text>
</comment>
<dbReference type="AlphaFoldDB" id="K2MCN8"/>
<dbReference type="Proteomes" id="UP000007350">
    <property type="component" value="Unassembled WGS sequence"/>
</dbReference>
<dbReference type="OrthoDB" id="251904at2759"/>
<dbReference type="Gene3D" id="3.30.40.10">
    <property type="entry name" value="Zinc/RING finger domain, C3HC4 (zinc finger)"/>
    <property type="match status" value="1"/>
</dbReference>
<dbReference type="InterPro" id="IPR013083">
    <property type="entry name" value="Znf_RING/FYVE/PHD"/>
</dbReference>
<feature type="compositionally biased region" description="Polar residues" evidence="1">
    <location>
        <begin position="87"/>
        <end position="99"/>
    </location>
</feature>
<protein>
    <recommendedName>
        <fullName evidence="4">TRAF-type domain-containing protein</fullName>
    </recommendedName>
</protein>
<gene>
    <name evidence="2" type="ORF">MOQ_003175</name>
</gene>
<organism evidence="2 3">
    <name type="scientific">Trypanosoma cruzi marinkellei</name>
    <dbReference type="NCBI Taxonomy" id="85056"/>
    <lineage>
        <taxon>Eukaryota</taxon>
        <taxon>Discoba</taxon>
        <taxon>Euglenozoa</taxon>
        <taxon>Kinetoplastea</taxon>
        <taxon>Metakinetoplastina</taxon>
        <taxon>Trypanosomatida</taxon>
        <taxon>Trypanosomatidae</taxon>
        <taxon>Trypanosoma</taxon>
        <taxon>Schizotrypanum</taxon>
    </lineage>
</organism>